<comment type="caution">
    <text evidence="1">The sequence shown here is derived from an EMBL/GenBank/DDBJ whole genome shotgun (WGS) entry which is preliminary data.</text>
</comment>
<evidence type="ECO:0000313" key="1">
    <source>
        <dbReference type="EMBL" id="MBO9203106.1"/>
    </source>
</evidence>
<name>A0ABS3YYU8_9BACT</name>
<proteinExistence type="predicted"/>
<protein>
    <submittedName>
        <fullName evidence="1">Uncharacterized protein</fullName>
    </submittedName>
</protein>
<accession>A0ABS3YYU8</accession>
<evidence type="ECO:0000313" key="2">
    <source>
        <dbReference type="Proteomes" id="UP000677244"/>
    </source>
</evidence>
<dbReference type="EMBL" id="JAGHKO010000005">
    <property type="protein sequence ID" value="MBO9203106.1"/>
    <property type="molecule type" value="Genomic_DNA"/>
</dbReference>
<gene>
    <name evidence="1" type="ORF">J7I42_22640</name>
</gene>
<organism evidence="1 2">
    <name type="scientific">Niastella soli</name>
    <dbReference type="NCBI Taxonomy" id="2821487"/>
    <lineage>
        <taxon>Bacteria</taxon>
        <taxon>Pseudomonadati</taxon>
        <taxon>Bacteroidota</taxon>
        <taxon>Chitinophagia</taxon>
        <taxon>Chitinophagales</taxon>
        <taxon>Chitinophagaceae</taxon>
        <taxon>Niastella</taxon>
    </lineage>
</organism>
<keyword evidence="2" id="KW-1185">Reference proteome</keyword>
<dbReference type="Proteomes" id="UP000677244">
    <property type="component" value="Unassembled WGS sequence"/>
</dbReference>
<dbReference type="RefSeq" id="WP_209141159.1">
    <property type="nucleotide sequence ID" value="NZ_JAGHKO010000005.1"/>
</dbReference>
<reference evidence="1 2" key="1">
    <citation type="submission" date="2021-03" db="EMBL/GenBank/DDBJ databases">
        <title>Assistant Professor.</title>
        <authorList>
            <person name="Huq M.A."/>
        </authorList>
    </citation>
    <scope>NUCLEOTIDE SEQUENCE [LARGE SCALE GENOMIC DNA]</scope>
    <source>
        <strain evidence="1 2">MAH-29</strain>
    </source>
</reference>
<sequence length="175" mass="20589">MTITYNETFKQLQTEYSLPEDFSFSFGLPAEVQSILDDQILITELGVTLKSFNRLYKANQNWENQSIIEDSENHFHVDWHIVPADNKKAFMLGIKALTLLADKFQKEEIKGIRFWYSFQTPELGQLWAKQNNLEEEDEEHFISDRLSFYKLRPGENVISTNESENKFWAILLTDI</sequence>